<feature type="domain" description="Glutamate-ammonia ligase adenylyltransferase repeated" evidence="7">
    <location>
        <begin position="817"/>
        <end position="895"/>
    </location>
</feature>
<gene>
    <name evidence="9" type="ORF">CJ240_03080</name>
</gene>
<dbReference type="InterPro" id="IPR013546">
    <property type="entry name" value="PII_UdlTrfase/GS_AdlTrfase"/>
</dbReference>
<dbReference type="Gene3D" id="3.30.460.10">
    <property type="entry name" value="Beta Polymerase, domain 2"/>
    <property type="match status" value="2"/>
</dbReference>
<dbReference type="SUPFAM" id="SSF81593">
    <property type="entry name" value="Nucleotidyltransferase substrate binding subunit/domain"/>
    <property type="match status" value="2"/>
</dbReference>
<dbReference type="PANTHER" id="PTHR30621">
    <property type="entry name" value="GLUTAMINE SYNTHETASE ADENYLYLTRANSFERASE"/>
    <property type="match status" value="1"/>
</dbReference>
<dbReference type="Proteomes" id="UP000243201">
    <property type="component" value="Unassembled WGS sequence"/>
</dbReference>
<comment type="caution">
    <text evidence="9">The sequence shown here is derived from an EMBL/GenBank/DDBJ whole genome shotgun (WGS) entry which is preliminary data.</text>
</comment>
<proteinExistence type="predicted"/>
<dbReference type="PANTHER" id="PTHR30621:SF0">
    <property type="entry name" value="BIFUNCTIONAL GLUTAMINE SYNTHETASE ADENYLYLTRANSFERASE_ADENYLYL-REMOVING ENZYME"/>
    <property type="match status" value="1"/>
</dbReference>
<keyword evidence="6" id="KW-0511">Multifunctional enzyme</keyword>
<evidence type="ECO:0000313" key="9">
    <source>
        <dbReference type="EMBL" id="PMB90726.1"/>
    </source>
</evidence>
<keyword evidence="10" id="KW-1185">Reference proteome</keyword>
<organism evidence="9 10">
    <name type="scientific">Varibaculum cambriense</name>
    <dbReference type="NCBI Taxonomy" id="184870"/>
    <lineage>
        <taxon>Bacteria</taxon>
        <taxon>Bacillati</taxon>
        <taxon>Actinomycetota</taxon>
        <taxon>Actinomycetes</taxon>
        <taxon>Actinomycetales</taxon>
        <taxon>Actinomycetaceae</taxon>
        <taxon>Varibaculum</taxon>
    </lineage>
</organism>
<feature type="domain" description="PII-uridylyltransferase/Glutamine-synthetase adenylyltransferase" evidence="8">
    <location>
        <begin position="394"/>
        <end position="522"/>
    </location>
</feature>
<accession>A0ABX4UVR6</accession>
<dbReference type="GO" id="GO:0016779">
    <property type="term" value="F:nucleotidyltransferase activity"/>
    <property type="evidence" value="ECO:0007669"/>
    <property type="project" value="UniProtKB-KW"/>
</dbReference>
<name>A0ABX4UVR6_9ACTO</name>
<evidence type="ECO:0000256" key="5">
    <source>
        <dbReference type="ARBA" id="ARBA00022842"/>
    </source>
</evidence>
<dbReference type="InterPro" id="IPR043519">
    <property type="entry name" value="NT_sf"/>
</dbReference>
<keyword evidence="5" id="KW-0460">Magnesium</keyword>
<dbReference type="Pfam" id="PF03710">
    <property type="entry name" value="GlnE"/>
    <property type="match status" value="3"/>
</dbReference>
<evidence type="ECO:0000259" key="7">
    <source>
        <dbReference type="Pfam" id="PF03710"/>
    </source>
</evidence>
<protein>
    <submittedName>
        <fullName evidence="9">Bifunctional glutamine-synthetase adenylyltransferase/deadenyltransferase</fullName>
    </submittedName>
</protein>
<dbReference type="InterPro" id="IPR023057">
    <property type="entry name" value="GlnE"/>
</dbReference>
<dbReference type="NCBIfam" id="NF010707">
    <property type="entry name" value="PRK14109.1"/>
    <property type="match status" value="1"/>
</dbReference>
<evidence type="ECO:0000256" key="1">
    <source>
        <dbReference type="ARBA" id="ARBA00022679"/>
    </source>
</evidence>
<evidence type="ECO:0000256" key="2">
    <source>
        <dbReference type="ARBA" id="ARBA00022695"/>
    </source>
</evidence>
<evidence type="ECO:0000256" key="4">
    <source>
        <dbReference type="ARBA" id="ARBA00022840"/>
    </source>
</evidence>
<dbReference type="InterPro" id="IPR005190">
    <property type="entry name" value="GlnE_rpt_dom"/>
</dbReference>
<dbReference type="Pfam" id="PF08335">
    <property type="entry name" value="GlnD_UR_UTase"/>
    <property type="match status" value="2"/>
</dbReference>
<dbReference type="SUPFAM" id="SSF81301">
    <property type="entry name" value="Nucleotidyltransferase"/>
    <property type="match status" value="3"/>
</dbReference>
<evidence type="ECO:0000259" key="8">
    <source>
        <dbReference type="Pfam" id="PF08335"/>
    </source>
</evidence>
<sequence>MARILCANYPGRTSEVFASIAMARPVTLASRLRSSGVTEVARAESWVNSPVFAPLVENEDFWRELSASAHPDQVLLCLTNLLEAGQNTGKYLAENPRQRALVIASCGVSRFAGDYLVSHPQILSNLQAGEQDAYWDGSRYLVTQELDLVNRYRQRVRQEILQTLGAQQIRADTWVAAQRDLNDLRRAYRSQLLQIVAEDASHPDPLAFFSVVAGKLSALTDATLEGALALARAKYDPAGEVDFAVIALGKTGAEELNYHSDIDLIYVAEPAENSTLSEDEALEVASRLAIGISAACCGPGIEMPLWPIDLALRPEGQDGATCRTVAAHAKYYQKWAKTWEFQALLKARPTAGSPRVADAYMQAVWPLVWTAVEREGFFNDTRAMRIRVEESIPSPTAGRELKLGPGGLRDIEFSVQLLQMVHGRTDESLRVRPTLQALDALAQGGYIGRDSARQLADAYRFLRVVEHRMQMQRMSRTHLFPQNREDERRVGRSLRQERFGKSGELTSYWEKLKLQIRALQQDIFYRPLLPATAGLSKAEAALNPQAAADRLRLAGYRDTRGALGHIAALTSGVSRRSQIQSHILPVLLGWLAEGPSPDAGLLRFRRLSESIGKSHWYMGLLRDSSRVAHRLCSILSLSPYIAQRLEHVPEAVQWLDDDEKLATRSYAQLYAEMEALSRRHQDSSAAIDLIRQTRGRELLRCALRDVVNHLDPISTQAAITVINDATIAAASQVILRELSAKEKNIPRIALVAMGRGGGRESAYASDADLLVVHSALIDPHWSEPGVVASIPAPHLGDTSTHATLLANAKLPAPEASRIAVLFAMRLQEEMNRPAAAPSLKIDYGLRPEGEDGVLSRSLTALRDYYERWAEPWEIQALLRARAFGGDQALIARFTETIDPIRYERPLDEGATRQIRLLKARMENERIPGGQDASLHVKLGPGGLSDVEWVSQLLQLQGAISCPQLRVTGTLEALKVAAEQRMLSDADLTALTEAWKLACRIRCGNVLVTNRMSGNKLDYLPTATAPAYALARLLGYAPGKENDLREDYLRLARRARAVMERVFYNS</sequence>
<keyword evidence="2 9" id="KW-0548">Nucleotidyltransferase</keyword>
<keyword evidence="3" id="KW-0547">Nucleotide-binding</keyword>
<feature type="domain" description="Glutamate-ammonia ligase adenylyltransferase repeated" evidence="7">
    <location>
        <begin position="630"/>
        <end position="774"/>
    </location>
</feature>
<evidence type="ECO:0000256" key="6">
    <source>
        <dbReference type="ARBA" id="ARBA00023268"/>
    </source>
</evidence>
<keyword evidence="4" id="KW-0067">ATP-binding</keyword>
<feature type="domain" description="Glutamate-ammonia ligase adenylyltransferase repeated" evidence="7">
    <location>
        <begin position="144"/>
        <end position="357"/>
    </location>
</feature>
<keyword evidence="1" id="KW-0808">Transferase</keyword>
<evidence type="ECO:0000313" key="10">
    <source>
        <dbReference type="Proteomes" id="UP000243201"/>
    </source>
</evidence>
<feature type="domain" description="PII-uridylyltransferase/Glutamine-synthetase adenylyltransferase" evidence="8">
    <location>
        <begin position="933"/>
        <end position="1062"/>
    </location>
</feature>
<reference evidence="9 10" key="1">
    <citation type="submission" date="2017-09" db="EMBL/GenBank/DDBJ databases">
        <title>Bacterial strain isolated from the female urinary microbiota.</title>
        <authorList>
            <person name="Thomas-White K."/>
            <person name="Kumar N."/>
            <person name="Forster S."/>
            <person name="Putonti C."/>
            <person name="Lawley T."/>
            <person name="Wolfe A.J."/>
        </authorList>
    </citation>
    <scope>NUCLEOTIDE SEQUENCE [LARGE SCALE GENOMIC DNA]</scope>
    <source>
        <strain evidence="9 10">UMB0744</strain>
    </source>
</reference>
<dbReference type="Gene3D" id="1.20.120.330">
    <property type="entry name" value="Nucleotidyltransferases domain 2"/>
    <property type="match status" value="2"/>
</dbReference>
<evidence type="ECO:0000256" key="3">
    <source>
        <dbReference type="ARBA" id="ARBA00022741"/>
    </source>
</evidence>
<dbReference type="EMBL" id="PNGC01000001">
    <property type="protein sequence ID" value="PMB90726.1"/>
    <property type="molecule type" value="Genomic_DNA"/>
</dbReference>
<dbReference type="CDD" id="cd05401">
    <property type="entry name" value="NT_GlnE_GlnD_like"/>
    <property type="match status" value="2"/>
</dbReference>